<dbReference type="Proteomes" id="UP000249390">
    <property type="component" value="Unassembled WGS sequence"/>
</dbReference>
<evidence type="ECO:0000313" key="16">
    <source>
        <dbReference type="Proteomes" id="UP000249390"/>
    </source>
</evidence>
<keyword evidence="11" id="KW-0863">Zinc-finger</keyword>
<evidence type="ECO:0000259" key="14">
    <source>
        <dbReference type="PROSITE" id="PS50089"/>
    </source>
</evidence>
<feature type="transmembrane region" description="Helical" evidence="13">
    <location>
        <begin position="56"/>
        <end position="81"/>
    </location>
</feature>
<evidence type="ECO:0000256" key="3">
    <source>
        <dbReference type="ARBA" id="ARBA00012483"/>
    </source>
</evidence>
<dbReference type="Gene3D" id="3.30.40.10">
    <property type="entry name" value="Zinc/RING finger domain, C3HC4 (zinc finger)"/>
    <property type="match status" value="1"/>
</dbReference>
<comment type="caution">
    <text evidence="15">The sequence shown here is derived from an EMBL/GenBank/DDBJ whole genome shotgun (WGS) entry which is preliminary data.</text>
</comment>
<evidence type="ECO:0000313" key="15">
    <source>
        <dbReference type="EMBL" id="RAL53476.1"/>
    </source>
</evidence>
<evidence type="ECO:0000256" key="7">
    <source>
        <dbReference type="ARBA" id="ARBA00022833"/>
    </source>
</evidence>
<keyword evidence="6" id="KW-0479">Metal-binding</keyword>
<evidence type="ECO:0000256" key="8">
    <source>
        <dbReference type="ARBA" id="ARBA00022989"/>
    </source>
</evidence>
<evidence type="ECO:0000256" key="4">
    <source>
        <dbReference type="ARBA" id="ARBA00022679"/>
    </source>
</evidence>
<dbReference type="SMART" id="SM00184">
    <property type="entry name" value="RING"/>
    <property type="match status" value="1"/>
</dbReference>
<keyword evidence="16" id="KW-1185">Reference proteome</keyword>
<dbReference type="AlphaFoldDB" id="A0A328E7W4"/>
<comment type="subcellular location">
    <subcellularLocation>
        <location evidence="2">Membrane</location>
        <topology evidence="2">Single-pass membrane protein</topology>
    </subcellularLocation>
</comment>
<dbReference type="InterPro" id="IPR013083">
    <property type="entry name" value="Znf_RING/FYVE/PHD"/>
</dbReference>
<evidence type="ECO:0000256" key="10">
    <source>
        <dbReference type="ARBA" id="ARBA00024209"/>
    </source>
</evidence>
<keyword evidence="5 13" id="KW-0812">Transmembrane</keyword>
<feature type="region of interest" description="Disordered" evidence="12">
    <location>
        <begin position="1"/>
        <end position="31"/>
    </location>
</feature>
<evidence type="ECO:0000256" key="12">
    <source>
        <dbReference type="SAM" id="MobiDB-lite"/>
    </source>
</evidence>
<dbReference type="PROSITE" id="PS50089">
    <property type="entry name" value="ZF_RING_2"/>
    <property type="match status" value="1"/>
</dbReference>
<dbReference type="InterPro" id="IPR001841">
    <property type="entry name" value="Znf_RING"/>
</dbReference>
<name>A0A328E7W4_9ASTE</name>
<evidence type="ECO:0000256" key="1">
    <source>
        <dbReference type="ARBA" id="ARBA00000900"/>
    </source>
</evidence>
<reference evidence="15 16" key="1">
    <citation type="submission" date="2018-06" db="EMBL/GenBank/DDBJ databases">
        <title>The Genome of Cuscuta australis (Dodder) Provides Insight into the Evolution of Plant Parasitism.</title>
        <authorList>
            <person name="Liu H."/>
        </authorList>
    </citation>
    <scope>NUCLEOTIDE SEQUENCE [LARGE SCALE GENOMIC DNA]</scope>
    <source>
        <strain evidence="16">cv. Yunnan</strain>
        <tissue evidence="15">Vines</tissue>
    </source>
</reference>
<evidence type="ECO:0000256" key="9">
    <source>
        <dbReference type="ARBA" id="ARBA00023136"/>
    </source>
</evidence>
<comment type="similarity">
    <text evidence="10">Belongs to the RING-type zinc finger family. ATL subfamily.</text>
</comment>
<sequence>MRLLAEEAPEEYKPAGFRHAPAPPSAATGAAPPDCVPRSRCPWWPYSSSKDYETNAAYILVVLVFALVCALSCTAAVRCVLRRRGRGDKAAAAGEGDPGSEAPTAIFSAEGGGREEECTICLAEFAEGERVRVLGKCKHCFHVPCIQKWLRNHSSCPTCRASYP</sequence>
<dbReference type="CDD" id="cd16461">
    <property type="entry name" value="RING-H2_EL5-like"/>
    <property type="match status" value="1"/>
</dbReference>
<dbReference type="GO" id="GO:0016020">
    <property type="term" value="C:membrane"/>
    <property type="evidence" value="ECO:0007669"/>
    <property type="project" value="UniProtKB-SubCell"/>
</dbReference>
<keyword evidence="8 13" id="KW-1133">Transmembrane helix</keyword>
<dbReference type="InterPro" id="IPR044602">
    <property type="entry name" value="ATL10/ATL72-79-like"/>
</dbReference>
<dbReference type="PANTHER" id="PTHR46905">
    <property type="entry name" value="RING-H2 FINGER PROTEIN ATL78"/>
    <property type="match status" value="1"/>
</dbReference>
<dbReference type="GO" id="GO:0016567">
    <property type="term" value="P:protein ubiquitination"/>
    <property type="evidence" value="ECO:0007669"/>
    <property type="project" value="InterPro"/>
</dbReference>
<protein>
    <recommendedName>
        <fullName evidence="3">RING-type E3 ubiquitin transferase</fullName>
        <ecNumber evidence="3">2.3.2.27</ecNumber>
    </recommendedName>
</protein>
<keyword evidence="4" id="KW-0808">Transferase</keyword>
<keyword evidence="7" id="KW-0862">Zinc</keyword>
<feature type="domain" description="RING-type" evidence="14">
    <location>
        <begin position="118"/>
        <end position="160"/>
    </location>
</feature>
<gene>
    <name evidence="15" type="ORF">DM860_007148</name>
</gene>
<dbReference type="EC" id="2.3.2.27" evidence="3"/>
<dbReference type="GO" id="GO:0061630">
    <property type="term" value="F:ubiquitin protein ligase activity"/>
    <property type="evidence" value="ECO:0007669"/>
    <property type="project" value="UniProtKB-EC"/>
</dbReference>
<dbReference type="Pfam" id="PF13639">
    <property type="entry name" value="zf-RING_2"/>
    <property type="match status" value="1"/>
</dbReference>
<proteinExistence type="inferred from homology"/>
<dbReference type="GO" id="GO:0008270">
    <property type="term" value="F:zinc ion binding"/>
    <property type="evidence" value="ECO:0007669"/>
    <property type="project" value="UniProtKB-KW"/>
</dbReference>
<dbReference type="EMBL" id="NQVE01000027">
    <property type="protein sequence ID" value="RAL53476.1"/>
    <property type="molecule type" value="Genomic_DNA"/>
</dbReference>
<evidence type="ECO:0000256" key="2">
    <source>
        <dbReference type="ARBA" id="ARBA00004167"/>
    </source>
</evidence>
<organism evidence="15 16">
    <name type="scientific">Cuscuta australis</name>
    <dbReference type="NCBI Taxonomy" id="267555"/>
    <lineage>
        <taxon>Eukaryota</taxon>
        <taxon>Viridiplantae</taxon>
        <taxon>Streptophyta</taxon>
        <taxon>Embryophyta</taxon>
        <taxon>Tracheophyta</taxon>
        <taxon>Spermatophyta</taxon>
        <taxon>Magnoliopsida</taxon>
        <taxon>eudicotyledons</taxon>
        <taxon>Gunneridae</taxon>
        <taxon>Pentapetalae</taxon>
        <taxon>asterids</taxon>
        <taxon>lamiids</taxon>
        <taxon>Solanales</taxon>
        <taxon>Convolvulaceae</taxon>
        <taxon>Cuscuteae</taxon>
        <taxon>Cuscuta</taxon>
        <taxon>Cuscuta subgen. Grammica</taxon>
        <taxon>Cuscuta sect. Cleistogrammica</taxon>
    </lineage>
</organism>
<evidence type="ECO:0000256" key="5">
    <source>
        <dbReference type="ARBA" id="ARBA00022692"/>
    </source>
</evidence>
<evidence type="ECO:0000256" key="11">
    <source>
        <dbReference type="PROSITE-ProRule" id="PRU00175"/>
    </source>
</evidence>
<comment type="catalytic activity">
    <reaction evidence="1">
        <text>S-ubiquitinyl-[E2 ubiquitin-conjugating enzyme]-L-cysteine + [acceptor protein]-L-lysine = [E2 ubiquitin-conjugating enzyme]-L-cysteine + N(6)-ubiquitinyl-[acceptor protein]-L-lysine.</text>
        <dbReference type="EC" id="2.3.2.27"/>
    </reaction>
</comment>
<accession>A0A328E7W4</accession>
<keyword evidence="9 13" id="KW-0472">Membrane</keyword>
<evidence type="ECO:0000256" key="6">
    <source>
        <dbReference type="ARBA" id="ARBA00022723"/>
    </source>
</evidence>
<dbReference type="PANTHER" id="PTHR46905:SF1">
    <property type="entry name" value="RING-TYPE E3 UBIQUITIN TRANSFERASE"/>
    <property type="match status" value="1"/>
</dbReference>
<evidence type="ECO:0000256" key="13">
    <source>
        <dbReference type="SAM" id="Phobius"/>
    </source>
</evidence>
<dbReference type="SUPFAM" id="SSF57850">
    <property type="entry name" value="RING/U-box"/>
    <property type="match status" value="1"/>
</dbReference>